<dbReference type="EMBL" id="JHEG04000001">
    <property type="protein sequence ID" value="KAF3885905.1"/>
    <property type="molecule type" value="Genomic_DNA"/>
</dbReference>
<protein>
    <submittedName>
        <fullName evidence="8">MFS transporter</fullName>
    </submittedName>
    <submittedName>
        <fullName evidence="9">Major facilitator family transporter</fullName>
    </submittedName>
</protein>
<feature type="domain" description="Major facilitator superfamily (MFS) profile" evidence="7">
    <location>
        <begin position="1"/>
        <end position="429"/>
    </location>
</feature>
<keyword evidence="3 6" id="KW-0812">Transmembrane</keyword>
<gene>
    <name evidence="9" type="ORF">DA73_0215155</name>
    <name evidence="8" type="ORF">DA73_0400010810</name>
</gene>
<feature type="transmembrane region" description="Helical" evidence="6">
    <location>
        <begin position="313"/>
        <end position="334"/>
    </location>
</feature>
<feature type="transmembrane region" description="Helical" evidence="6">
    <location>
        <begin position="376"/>
        <end position="397"/>
    </location>
</feature>
<reference evidence="8" key="2">
    <citation type="submission" date="2019-11" db="EMBL/GenBank/DDBJ databases">
        <title>Improved Assembly of Tolypothrix boutellei genome.</title>
        <authorList>
            <person name="Sarangi A.N."/>
            <person name="Mukherjee M."/>
            <person name="Ghosh S."/>
            <person name="Singh D."/>
            <person name="Das A."/>
            <person name="Kant S."/>
            <person name="Prusty A."/>
            <person name="Tripathy S."/>
        </authorList>
    </citation>
    <scope>NUCLEOTIDE SEQUENCE</scope>
    <source>
        <strain evidence="8">VB521301</strain>
    </source>
</reference>
<keyword evidence="4 6" id="KW-1133">Transmembrane helix</keyword>
<reference evidence="9" key="1">
    <citation type="journal article" date="2015" name="Genome Announc.">
        <title>Draft Genome Sequence of Tolypothrix boutellei Strain VB521301.</title>
        <authorList>
            <person name="Chandrababunaidu M.M."/>
            <person name="Singh D."/>
            <person name="Sen D."/>
            <person name="Bhan S."/>
            <person name="Das S."/>
            <person name="Gupta A."/>
            <person name="Adhikary S.P."/>
            <person name="Tripathy S."/>
        </authorList>
    </citation>
    <scope>NUCLEOTIDE SEQUENCE</scope>
    <source>
        <strain evidence="9">VB521301</strain>
    </source>
</reference>
<evidence type="ECO:0000313" key="10">
    <source>
        <dbReference type="Proteomes" id="UP000029738"/>
    </source>
</evidence>
<feature type="transmembrane region" description="Helical" evidence="6">
    <location>
        <begin position="165"/>
        <end position="185"/>
    </location>
</feature>
<feature type="transmembrane region" description="Helical" evidence="6">
    <location>
        <begin position="284"/>
        <end position="306"/>
    </location>
</feature>
<dbReference type="InterPro" id="IPR004752">
    <property type="entry name" value="AmpG_permease/AT-1"/>
</dbReference>
<dbReference type="GO" id="GO:0022857">
    <property type="term" value="F:transmembrane transporter activity"/>
    <property type="evidence" value="ECO:0007669"/>
    <property type="project" value="InterPro"/>
</dbReference>
<dbReference type="Pfam" id="PF07690">
    <property type="entry name" value="MFS_1"/>
    <property type="match status" value="1"/>
</dbReference>
<comment type="subcellular location">
    <subcellularLocation>
        <location evidence="1">Cell membrane</location>
        <topology evidence="1">Multi-pass membrane protein</topology>
    </subcellularLocation>
</comment>
<dbReference type="GO" id="GO:0005886">
    <property type="term" value="C:plasma membrane"/>
    <property type="evidence" value="ECO:0007669"/>
    <property type="project" value="UniProtKB-SubCell"/>
</dbReference>
<evidence type="ECO:0000256" key="2">
    <source>
        <dbReference type="ARBA" id="ARBA00022448"/>
    </source>
</evidence>
<keyword evidence="5 6" id="KW-0472">Membrane</keyword>
<accession>A0A0C1RCN0</accession>
<evidence type="ECO:0000256" key="4">
    <source>
        <dbReference type="ARBA" id="ARBA00022989"/>
    </source>
</evidence>
<evidence type="ECO:0000259" key="7">
    <source>
        <dbReference type="PROSITE" id="PS50850"/>
    </source>
</evidence>
<sequence length="430" mass="46397">MKSFLKLGLLGSLYVSQFMPFWFLYQALPVFLRQKGLSLQAISIIPLLALPITLKFLWSPLIDRYGFTRWGHYRFWIICFQLLVACTTAICAWVNVERNFIALLLCMAFMCLCCASQDIATDALAVGLLKPEERGLGNAVQSVGASLGSIIGGGGMLILLNQWGWASSLLTLALITVLALIPVFLHREKVATTGLVAYVVGDVFESPTDRSPVTSSVSFVDNVTSVKSSAAISYLKTFTSFCSRPGIRYWLLILLLYSGGSSMAITMFRPLLVDVGLSLSDIGWLLGIVGTSVGIIGGILAGFFIAPLGRKRSLIVFSSLWAFTMMAYLLPAFGITSIPVLYLVASTAFFSIGIMNTATFTIMMDKSRLETPGTDYTVQSSVGSLGSIGAASISGVLAEAIGYRGVFIVGLGVAIASVLMITKFFRTMEI</sequence>
<evidence type="ECO:0000256" key="5">
    <source>
        <dbReference type="ARBA" id="ARBA00023136"/>
    </source>
</evidence>
<evidence type="ECO:0000313" key="8">
    <source>
        <dbReference type="EMBL" id="KAF3885905.1"/>
    </source>
</evidence>
<dbReference type="AlphaFoldDB" id="A0A0C1RCN0"/>
<evidence type="ECO:0000256" key="1">
    <source>
        <dbReference type="ARBA" id="ARBA00004651"/>
    </source>
</evidence>
<feature type="transmembrane region" description="Helical" evidence="6">
    <location>
        <begin position="75"/>
        <end position="95"/>
    </location>
</feature>
<organism evidence="9">
    <name type="scientific">Tolypothrix bouteillei VB521301</name>
    <dbReference type="NCBI Taxonomy" id="1479485"/>
    <lineage>
        <taxon>Bacteria</taxon>
        <taxon>Bacillati</taxon>
        <taxon>Cyanobacteriota</taxon>
        <taxon>Cyanophyceae</taxon>
        <taxon>Nostocales</taxon>
        <taxon>Tolypothrichaceae</taxon>
        <taxon>Tolypothrix</taxon>
    </lineage>
</organism>
<keyword evidence="10" id="KW-1185">Reference proteome</keyword>
<feature type="transmembrane region" description="Helical" evidence="6">
    <location>
        <begin position="37"/>
        <end position="54"/>
    </location>
</feature>
<name>A0A0C1RCN0_9CYAN</name>
<feature type="transmembrane region" description="Helical" evidence="6">
    <location>
        <begin position="101"/>
        <end position="129"/>
    </location>
</feature>
<dbReference type="RefSeq" id="WP_038081842.1">
    <property type="nucleotide sequence ID" value="NZ_JHEG04000001.1"/>
</dbReference>
<dbReference type="STRING" id="1479485.DA73_0215155"/>
<keyword evidence="2" id="KW-0813">Transport</keyword>
<dbReference type="PROSITE" id="PS50850">
    <property type="entry name" value="MFS"/>
    <property type="match status" value="1"/>
</dbReference>
<dbReference type="PANTHER" id="PTHR12778:SF10">
    <property type="entry name" value="MAJOR FACILITATOR SUPERFAMILY DOMAIN-CONTAINING PROTEIN 3"/>
    <property type="match status" value="1"/>
</dbReference>
<evidence type="ECO:0000256" key="6">
    <source>
        <dbReference type="SAM" id="Phobius"/>
    </source>
</evidence>
<dbReference type="SUPFAM" id="SSF103473">
    <property type="entry name" value="MFS general substrate transporter"/>
    <property type="match status" value="1"/>
</dbReference>
<dbReference type="EMBL" id="JHEG02000048">
    <property type="protein sequence ID" value="KIE10005.1"/>
    <property type="molecule type" value="Genomic_DNA"/>
</dbReference>
<feature type="transmembrane region" description="Helical" evidence="6">
    <location>
        <begin position="249"/>
        <end position="272"/>
    </location>
</feature>
<proteinExistence type="predicted"/>
<dbReference type="InterPro" id="IPR020846">
    <property type="entry name" value="MFS_dom"/>
</dbReference>
<feature type="transmembrane region" description="Helical" evidence="6">
    <location>
        <begin position="7"/>
        <end position="25"/>
    </location>
</feature>
<evidence type="ECO:0000256" key="3">
    <source>
        <dbReference type="ARBA" id="ARBA00022692"/>
    </source>
</evidence>
<dbReference type="InterPro" id="IPR036259">
    <property type="entry name" value="MFS_trans_sf"/>
</dbReference>
<feature type="transmembrane region" description="Helical" evidence="6">
    <location>
        <begin position="340"/>
        <end position="364"/>
    </location>
</feature>
<dbReference type="CDD" id="cd17485">
    <property type="entry name" value="MFS_MFSD3"/>
    <property type="match status" value="1"/>
</dbReference>
<comment type="caution">
    <text evidence="9">The sequence shown here is derived from an EMBL/GenBank/DDBJ whole genome shotgun (WGS) entry which is preliminary data.</text>
</comment>
<dbReference type="Gene3D" id="1.20.1250.20">
    <property type="entry name" value="MFS general substrate transporter like domains"/>
    <property type="match status" value="1"/>
</dbReference>
<evidence type="ECO:0000313" key="9">
    <source>
        <dbReference type="EMBL" id="KIE10005.1"/>
    </source>
</evidence>
<dbReference type="OrthoDB" id="9787815at2"/>
<feature type="transmembrane region" description="Helical" evidence="6">
    <location>
        <begin position="403"/>
        <end position="425"/>
    </location>
</feature>
<dbReference type="Proteomes" id="UP000029738">
    <property type="component" value="Unassembled WGS sequence"/>
</dbReference>
<dbReference type="PANTHER" id="PTHR12778">
    <property type="entry name" value="SOLUTE CARRIER FAMILY 33 ACETYL-COA TRANSPORTER -RELATED"/>
    <property type="match status" value="1"/>
</dbReference>
<dbReference type="InterPro" id="IPR011701">
    <property type="entry name" value="MFS"/>
</dbReference>